<sequence length="281" mass="31091">MSDTSELARGYTLVNDTQYKAGQYLLHKLALTNTPNIQILDIGCGPGNLTAYISSLLPDGKIIGIDPSSSRIALALSTYGDHTHLEFYEGIAEDLARFGDESFDAVFMNSTFHWVRDQEGALRECFRVIKKGGKLGISGGSGDFEALHEKIKREVLGREPFVRFVEEDEGPRFLKKKEIEGMLRNAGFESWEIGTNRIVKVARDGAEMVRWLDVSSSGKTYGGIPEGLRESARGEMVREWEGYRGERGIRMQMELLVTVAVKGGVGNWGVDDGLWGSFVAS</sequence>
<organism evidence="2 3">
    <name type="scientific">Botrytis paeoniae</name>
    <dbReference type="NCBI Taxonomy" id="278948"/>
    <lineage>
        <taxon>Eukaryota</taxon>
        <taxon>Fungi</taxon>
        <taxon>Dikarya</taxon>
        <taxon>Ascomycota</taxon>
        <taxon>Pezizomycotina</taxon>
        <taxon>Leotiomycetes</taxon>
        <taxon>Helotiales</taxon>
        <taxon>Sclerotiniaceae</taxon>
        <taxon>Botrytis</taxon>
    </lineage>
</organism>
<accession>A0A4Z1FC63</accession>
<dbReference type="Gene3D" id="3.40.50.150">
    <property type="entry name" value="Vaccinia Virus protein VP39"/>
    <property type="match status" value="1"/>
</dbReference>
<comment type="caution">
    <text evidence="2">The sequence shown here is derived from an EMBL/GenBank/DDBJ whole genome shotgun (WGS) entry which is preliminary data.</text>
</comment>
<dbReference type="AlphaFoldDB" id="A0A4Z1FC63"/>
<dbReference type="Proteomes" id="UP000297910">
    <property type="component" value="Unassembled WGS sequence"/>
</dbReference>
<dbReference type="CDD" id="cd02440">
    <property type="entry name" value="AdoMet_MTases"/>
    <property type="match status" value="1"/>
</dbReference>
<dbReference type="PANTHER" id="PTHR43861:SF1">
    <property type="entry name" value="TRANS-ACONITATE 2-METHYLTRANSFERASE"/>
    <property type="match status" value="1"/>
</dbReference>
<keyword evidence="3" id="KW-1185">Reference proteome</keyword>
<name>A0A4Z1FC63_9HELO</name>
<evidence type="ECO:0000313" key="3">
    <source>
        <dbReference type="Proteomes" id="UP000297910"/>
    </source>
</evidence>
<dbReference type="GO" id="GO:0008757">
    <property type="term" value="F:S-adenosylmethionine-dependent methyltransferase activity"/>
    <property type="evidence" value="ECO:0007669"/>
    <property type="project" value="InterPro"/>
</dbReference>
<evidence type="ECO:0000259" key="1">
    <source>
        <dbReference type="Pfam" id="PF08241"/>
    </source>
</evidence>
<protein>
    <recommendedName>
        <fullName evidence="1">Methyltransferase type 11 domain-containing protein</fullName>
    </recommendedName>
</protein>
<dbReference type="InterPro" id="IPR013216">
    <property type="entry name" value="Methyltransf_11"/>
</dbReference>
<dbReference type="PANTHER" id="PTHR43861">
    <property type="entry name" value="TRANS-ACONITATE 2-METHYLTRANSFERASE-RELATED"/>
    <property type="match status" value="1"/>
</dbReference>
<dbReference type="EMBL" id="PQXI01000169">
    <property type="protein sequence ID" value="TGO22404.1"/>
    <property type="molecule type" value="Genomic_DNA"/>
</dbReference>
<evidence type="ECO:0000313" key="2">
    <source>
        <dbReference type="EMBL" id="TGO22404.1"/>
    </source>
</evidence>
<proteinExistence type="predicted"/>
<reference evidence="2 3" key="1">
    <citation type="submission" date="2017-12" db="EMBL/GenBank/DDBJ databases">
        <title>Comparative genomics of Botrytis spp.</title>
        <authorList>
            <person name="Valero-Jimenez C.A."/>
            <person name="Tapia P."/>
            <person name="Veloso J."/>
            <person name="Silva-Moreno E."/>
            <person name="Staats M."/>
            <person name="Valdes J.H."/>
            <person name="Van Kan J.A.L."/>
        </authorList>
    </citation>
    <scope>NUCLEOTIDE SEQUENCE [LARGE SCALE GENOMIC DNA]</scope>
    <source>
        <strain evidence="2 3">Bp0003</strain>
    </source>
</reference>
<dbReference type="Pfam" id="PF08241">
    <property type="entry name" value="Methyltransf_11"/>
    <property type="match status" value="1"/>
</dbReference>
<feature type="domain" description="Methyltransferase type 11" evidence="1">
    <location>
        <begin position="40"/>
        <end position="135"/>
    </location>
</feature>
<dbReference type="SUPFAM" id="SSF53335">
    <property type="entry name" value="S-adenosyl-L-methionine-dependent methyltransferases"/>
    <property type="match status" value="1"/>
</dbReference>
<gene>
    <name evidence="2" type="ORF">BPAE_0169g00110</name>
</gene>
<dbReference type="InterPro" id="IPR029063">
    <property type="entry name" value="SAM-dependent_MTases_sf"/>
</dbReference>